<keyword evidence="1 7" id="KW-0645">Protease</keyword>
<dbReference type="CDD" id="cd04280">
    <property type="entry name" value="ZnMc_astacin_like"/>
    <property type="match status" value="1"/>
</dbReference>
<dbReference type="Pfam" id="PF01400">
    <property type="entry name" value="Astacin"/>
    <property type="match status" value="1"/>
</dbReference>
<evidence type="ECO:0000256" key="2">
    <source>
        <dbReference type="ARBA" id="ARBA00022723"/>
    </source>
</evidence>
<feature type="binding site" evidence="7">
    <location>
        <position position="94"/>
    </location>
    <ligand>
        <name>Zn(2+)</name>
        <dbReference type="ChEBI" id="CHEBI:29105"/>
        <note>catalytic</note>
    </ligand>
</feature>
<dbReference type="EC" id="3.4.24.-" evidence="8"/>
<evidence type="ECO:0000259" key="9">
    <source>
        <dbReference type="PROSITE" id="PS51864"/>
    </source>
</evidence>
<dbReference type="PRINTS" id="PR00480">
    <property type="entry name" value="ASTACIN"/>
</dbReference>
<keyword evidence="10" id="KW-1185">Reference proteome</keyword>
<feature type="binding site" evidence="7">
    <location>
        <position position="100"/>
    </location>
    <ligand>
        <name>Zn(2+)</name>
        <dbReference type="ChEBI" id="CHEBI:29105"/>
        <note>catalytic</note>
    </ligand>
</feature>
<feature type="binding site" evidence="7">
    <location>
        <position position="90"/>
    </location>
    <ligand>
        <name>Zn(2+)</name>
        <dbReference type="ChEBI" id="CHEBI:29105"/>
        <note>catalytic</note>
    </ligand>
</feature>
<accession>A0A914UP75</accession>
<evidence type="ECO:0000256" key="5">
    <source>
        <dbReference type="ARBA" id="ARBA00023049"/>
    </source>
</evidence>
<evidence type="ECO:0000256" key="3">
    <source>
        <dbReference type="ARBA" id="ARBA00022801"/>
    </source>
</evidence>
<dbReference type="SMART" id="SM00235">
    <property type="entry name" value="ZnMc"/>
    <property type="match status" value="1"/>
</dbReference>
<dbReference type="WBParaSite" id="PSAMB.scaffold11170size3546.g33932.t1">
    <property type="protein sequence ID" value="PSAMB.scaffold11170size3546.g33932.t1"/>
    <property type="gene ID" value="PSAMB.scaffold11170size3546.g33932"/>
</dbReference>
<dbReference type="PANTHER" id="PTHR10127:SF780">
    <property type="entry name" value="METALLOENDOPEPTIDASE"/>
    <property type="match status" value="1"/>
</dbReference>
<comment type="caution">
    <text evidence="7">Lacks conserved residue(s) required for the propagation of feature annotation.</text>
</comment>
<dbReference type="InterPro" id="IPR001506">
    <property type="entry name" value="Peptidase_M12A"/>
</dbReference>
<feature type="active site" evidence="7">
    <location>
        <position position="91"/>
    </location>
</feature>
<dbReference type="AlphaFoldDB" id="A0A914UP75"/>
<keyword evidence="5 7" id="KW-0482">Metalloprotease</keyword>
<evidence type="ECO:0000256" key="7">
    <source>
        <dbReference type="PROSITE-ProRule" id="PRU01211"/>
    </source>
</evidence>
<evidence type="ECO:0000256" key="1">
    <source>
        <dbReference type="ARBA" id="ARBA00022670"/>
    </source>
</evidence>
<dbReference type="Gene3D" id="3.40.390.10">
    <property type="entry name" value="Collagenase (Catalytic Domain)"/>
    <property type="match status" value="1"/>
</dbReference>
<dbReference type="GO" id="GO:0004222">
    <property type="term" value="F:metalloendopeptidase activity"/>
    <property type="evidence" value="ECO:0007669"/>
    <property type="project" value="UniProtKB-UniRule"/>
</dbReference>
<sequence>MMESLEDSHHRCYYLLSAEDEKAVILAAMVNFHTYTCVRFVPADHAFVKAILVIEKLPGESGCKSYIGFNTPRLTFLNSANCLLHGIIQHELMHVLGFDHEHKRPDRDDFVKVHLENVVGKAYYDSFNKLPWSEVDETVKQTRYDYGSVMHYGWDAFSKGKSKLKTLEALDASALSVMGQRTSLSYSDIKKINVFYGCPEYRPEFAPSITDFGAPSNPFSCNFDQDWCGWRQQMSNLMPAYYKDSGESVPKWKAD</sequence>
<keyword evidence="6" id="KW-1015">Disulfide bond</keyword>
<evidence type="ECO:0000313" key="10">
    <source>
        <dbReference type="Proteomes" id="UP000887566"/>
    </source>
</evidence>
<dbReference type="InterPro" id="IPR006026">
    <property type="entry name" value="Peptidase_Metallo"/>
</dbReference>
<dbReference type="Proteomes" id="UP000887566">
    <property type="component" value="Unplaced"/>
</dbReference>
<feature type="domain" description="Peptidase M12A" evidence="9">
    <location>
        <begin position="1"/>
        <end position="199"/>
    </location>
</feature>
<keyword evidence="4 7" id="KW-0862">Zinc</keyword>
<organism evidence="10 11">
    <name type="scientific">Plectus sambesii</name>
    <dbReference type="NCBI Taxonomy" id="2011161"/>
    <lineage>
        <taxon>Eukaryota</taxon>
        <taxon>Metazoa</taxon>
        <taxon>Ecdysozoa</taxon>
        <taxon>Nematoda</taxon>
        <taxon>Chromadorea</taxon>
        <taxon>Plectida</taxon>
        <taxon>Plectina</taxon>
        <taxon>Plectoidea</taxon>
        <taxon>Plectidae</taxon>
        <taxon>Plectus</taxon>
    </lineage>
</organism>
<comment type="cofactor">
    <cofactor evidence="7 8">
        <name>Zn(2+)</name>
        <dbReference type="ChEBI" id="CHEBI:29105"/>
    </cofactor>
    <text evidence="7 8">Binds 1 zinc ion per subunit.</text>
</comment>
<protein>
    <recommendedName>
        <fullName evidence="8">Metalloendopeptidase</fullName>
        <ecNumber evidence="8">3.4.24.-</ecNumber>
    </recommendedName>
</protein>
<evidence type="ECO:0000256" key="8">
    <source>
        <dbReference type="RuleBase" id="RU361183"/>
    </source>
</evidence>
<reference evidence="11" key="1">
    <citation type="submission" date="2022-11" db="UniProtKB">
        <authorList>
            <consortium name="WormBaseParasite"/>
        </authorList>
    </citation>
    <scope>IDENTIFICATION</scope>
</reference>
<dbReference type="SUPFAM" id="SSF55486">
    <property type="entry name" value="Metalloproteases ('zincins'), catalytic domain"/>
    <property type="match status" value="1"/>
</dbReference>
<evidence type="ECO:0000256" key="6">
    <source>
        <dbReference type="ARBA" id="ARBA00023157"/>
    </source>
</evidence>
<keyword evidence="2 7" id="KW-0479">Metal-binding</keyword>
<dbReference type="PANTHER" id="PTHR10127">
    <property type="entry name" value="DISCOIDIN, CUB, EGF, LAMININ , AND ZINC METALLOPROTEASE DOMAIN CONTAINING"/>
    <property type="match status" value="1"/>
</dbReference>
<proteinExistence type="predicted"/>
<evidence type="ECO:0000256" key="4">
    <source>
        <dbReference type="ARBA" id="ARBA00022833"/>
    </source>
</evidence>
<dbReference type="PROSITE" id="PS51864">
    <property type="entry name" value="ASTACIN"/>
    <property type="match status" value="1"/>
</dbReference>
<name>A0A914UP75_9BILA</name>
<dbReference type="GO" id="GO:0008270">
    <property type="term" value="F:zinc ion binding"/>
    <property type="evidence" value="ECO:0007669"/>
    <property type="project" value="UniProtKB-UniRule"/>
</dbReference>
<dbReference type="InterPro" id="IPR024079">
    <property type="entry name" value="MetalloPept_cat_dom_sf"/>
</dbReference>
<dbReference type="GO" id="GO:0006508">
    <property type="term" value="P:proteolysis"/>
    <property type="evidence" value="ECO:0007669"/>
    <property type="project" value="UniProtKB-KW"/>
</dbReference>
<dbReference type="InterPro" id="IPR034035">
    <property type="entry name" value="Astacin-like_dom"/>
</dbReference>
<keyword evidence="3 7" id="KW-0378">Hydrolase</keyword>
<evidence type="ECO:0000313" key="11">
    <source>
        <dbReference type="WBParaSite" id="PSAMB.scaffold11170size3546.g33932.t1"/>
    </source>
</evidence>